<feature type="signal peptide" evidence="1">
    <location>
        <begin position="1"/>
        <end position="23"/>
    </location>
</feature>
<keyword evidence="3" id="KW-1185">Reference proteome</keyword>
<gene>
    <name evidence="2" type="ORF">PPRIM_AZ9-3.1.T1180184</name>
</gene>
<proteinExistence type="predicted"/>
<dbReference type="InterPro" id="IPR042425">
    <property type="entry name" value="APCDD1"/>
</dbReference>
<evidence type="ECO:0000313" key="2">
    <source>
        <dbReference type="EMBL" id="CAD8102586.1"/>
    </source>
</evidence>
<comment type="caution">
    <text evidence="2">The sequence shown here is derived from an EMBL/GenBank/DDBJ whole genome shotgun (WGS) entry which is preliminary data.</text>
</comment>
<dbReference type="EMBL" id="CAJJDM010000121">
    <property type="protein sequence ID" value="CAD8102586.1"/>
    <property type="molecule type" value="Genomic_DNA"/>
</dbReference>
<reference evidence="2" key="1">
    <citation type="submission" date="2021-01" db="EMBL/GenBank/DDBJ databases">
        <authorList>
            <consortium name="Genoscope - CEA"/>
            <person name="William W."/>
        </authorList>
    </citation>
    <scope>NUCLEOTIDE SEQUENCE</scope>
</reference>
<sequence>MESISKAYLIFLLLGCLMTQTNSLTLDEIKDQIVNDWRSLALELNPFELGGQIFPTYVRRQWNFTSDSEFSMKIEIFNDHSGSNRRQTYEGSGIITYQGESSSIQGAFLCQFNLNKTLILTLHTDEVVTQFNQIQTEGITWVKDKPQDITLLAVPAFNKLAGQPLVVYDLIYFHDNYLYMGEVDAFGNVASLEQPPQGICPPLIPFSDDTTPLTLEELKEEMVTGVWSSIAKEVRPGFDNQGQVITIYITRELSFPDDSSFDLIINRFPGPGQTESLLDFEMIGSLIWEGDASSVVPGAQFTQFVVNEVYLTPKSEAIVSAFNQNLPAGVDPFQLNQRANLTQKDFPGLGLSKDEQVKENDIIYMRQNRLYLGARPVDGSRPYPIEKRTYSLSDDLVDPERSASKGVIILLSLVIFSVWI</sequence>
<feature type="chain" id="PRO_5035767181" description="APCDD1 domain-containing protein" evidence="1">
    <location>
        <begin position="24"/>
        <end position="420"/>
    </location>
</feature>
<dbReference type="GO" id="GO:0017147">
    <property type="term" value="F:Wnt-protein binding"/>
    <property type="evidence" value="ECO:0007669"/>
    <property type="project" value="InterPro"/>
</dbReference>
<name>A0A8S1PHJ4_PARPR</name>
<dbReference type="GO" id="GO:0030178">
    <property type="term" value="P:negative regulation of Wnt signaling pathway"/>
    <property type="evidence" value="ECO:0007669"/>
    <property type="project" value="InterPro"/>
</dbReference>
<evidence type="ECO:0000313" key="3">
    <source>
        <dbReference type="Proteomes" id="UP000688137"/>
    </source>
</evidence>
<dbReference type="PANTHER" id="PTHR31021:SF1">
    <property type="entry name" value="CHROMOSOME UNDETERMINED SCAFFOLD_56, WHOLE GENOME SHOTGUN SEQUENCE"/>
    <property type="match status" value="1"/>
</dbReference>
<keyword evidence="1" id="KW-0732">Signal</keyword>
<dbReference type="GO" id="GO:0005886">
    <property type="term" value="C:plasma membrane"/>
    <property type="evidence" value="ECO:0007669"/>
    <property type="project" value="InterPro"/>
</dbReference>
<evidence type="ECO:0000256" key="1">
    <source>
        <dbReference type="SAM" id="SignalP"/>
    </source>
</evidence>
<organism evidence="2 3">
    <name type="scientific">Paramecium primaurelia</name>
    <dbReference type="NCBI Taxonomy" id="5886"/>
    <lineage>
        <taxon>Eukaryota</taxon>
        <taxon>Sar</taxon>
        <taxon>Alveolata</taxon>
        <taxon>Ciliophora</taxon>
        <taxon>Intramacronucleata</taxon>
        <taxon>Oligohymenophorea</taxon>
        <taxon>Peniculida</taxon>
        <taxon>Parameciidae</taxon>
        <taxon>Paramecium</taxon>
    </lineage>
</organism>
<accession>A0A8S1PHJ4</accession>
<dbReference type="Proteomes" id="UP000688137">
    <property type="component" value="Unassembled WGS sequence"/>
</dbReference>
<evidence type="ECO:0008006" key="4">
    <source>
        <dbReference type="Google" id="ProtNLM"/>
    </source>
</evidence>
<dbReference type="PANTHER" id="PTHR31021">
    <property type="entry name" value="ADENOMATOSIS POLYPOSIS COLI DOWN-REGULATED 1"/>
    <property type="match status" value="1"/>
</dbReference>
<protein>
    <recommendedName>
        <fullName evidence="4">APCDD1 domain-containing protein</fullName>
    </recommendedName>
</protein>
<dbReference type="AlphaFoldDB" id="A0A8S1PHJ4"/>